<accession>A0ACC2MNI3</accession>
<proteinExistence type="predicted"/>
<evidence type="ECO:0000313" key="1">
    <source>
        <dbReference type="EMBL" id="KAJ8647198.1"/>
    </source>
</evidence>
<organism evidence="1 2">
    <name type="scientific">Persea americana</name>
    <name type="common">Avocado</name>
    <dbReference type="NCBI Taxonomy" id="3435"/>
    <lineage>
        <taxon>Eukaryota</taxon>
        <taxon>Viridiplantae</taxon>
        <taxon>Streptophyta</taxon>
        <taxon>Embryophyta</taxon>
        <taxon>Tracheophyta</taxon>
        <taxon>Spermatophyta</taxon>
        <taxon>Magnoliopsida</taxon>
        <taxon>Magnoliidae</taxon>
        <taxon>Laurales</taxon>
        <taxon>Lauraceae</taxon>
        <taxon>Persea</taxon>
    </lineage>
</organism>
<sequence>MYLYHVKQCSSKENFYPTTTPSKKLIEEAMPEPTRARCNAPSVVARLMGVDMLPLDIKTAANAKRNKNARDNIGEKDKVENHSTLFNPPRSKHIKEIKYDFLPHGYSRDHDYGYNNLKSAELRSREHPQEEELQKFKKEFEAWQASKAWECSSSVDLENSPRQVKNNQTPSEDNLYNEMMAYYTESRRNASHQKHTELMGYSSPTSFSSAQIDDFRHHVYKSKQRNRSKSYDFGQSLLENCREKCGRSSLCSKIVLLKPGPERTDDGKEFWVGSPEAVKDESGTEEFLKKVKERLEFEFKGNVKKESTITGGEFVPLSERPTDPKMIAQLIAKKVRESVMREFKTNLPQSKSTRLYKSEAHLNELCYSNFIDKDTGKFLSERLRNILINGTNVDIPFIIKRNSSTSLLDSNVEQLITEDVSVAAKKISQCRNKNKDCGVKTKSVRYEQNKCDAFGSTEVLPTSLVRSSSATLSGTSLWKLLSDKPDVLASAHIRRNHEATEDVCSAERKASKQKVGFRGKVSNLRYSFNLRGRLFGRKLYSVEESKEDEFDMMKAFMTEPTVMRNFSSAKDNPTEVPPSPASVCSSPHREFSRPDDHSNLVSTLEVPDFEEDQPMPQVFREISSNLLELKRQLDQLQCNMSHEVVIKEDPPEPNLVDSEGEAQVYIRDVLVAVGIYDGPSMLTCPIQSKVFEEVESAYKRNGQDGQEGDGTDKAYGGRNVVDHKLLFDLLNEALSAVLRPPITRSGSIRGLVGPPVAPQRKKLLDDVWRMIHTYLNPPQDECHSFDDTVPNDLWRKPWSGMMQGETDEIGREMERVIFGELVEEIIKDMCASYFLT</sequence>
<evidence type="ECO:0000313" key="2">
    <source>
        <dbReference type="Proteomes" id="UP001234297"/>
    </source>
</evidence>
<keyword evidence="2" id="KW-1185">Reference proteome</keyword>
<name>A0ACC2MNI3_PERAE</name>
<dbReference type="EMBL" id="CM056809">
    <property type="protein sequence ID" value="KAJ8647198.1"/>
    <property type="molecule type" value="Genomic_DNA"/>
</dbReference>
<reference evidence="1 2" key="1">
    <citation type="journal article" date="2022" name="Hortic Res">
        <title>A haplotype resolved chromosomal level avocado genome allows analysis of novel avocado genes.</title>
        <authorList>
            <person name="Nath O."/>
            <person name="Fletcher S.J."/>
            <person name="Hayward A."/>
            <person name="Shaw L.M."/>
            <person name="Masouleh A.K."/>
            <person name="Furtado A."/>
            <person name="Henry R.J."/>
            <person name="Mitter N."/>
        </authorList>
    </citation>
    <scope>NUCLEOTIDE SEQUENCE [LARGE SCALE GENOMIC DNA]</scope>
    <source>
        <strain evidence="2">cv. Hass</strain>
    </source>
</reference>
<gene>
    <name evidence="1" type="ORF">MRB53_000221</name>
</gene>
<protein>
    <submittedName>
        <fullName evidence="1">Uncharacterized protein</fullName>
    </submittedName>
</protein>
<dbReference type="Proteomes" id="UP001234297">
    <property type="component" value="Chromosome 1"/>
</dbReference>
<comment type="caution">
    <text evidence="1">The sequence shown here is derived from an EMBL/GenBank/DDBJ whole genome shotgun (WGS) entry which is preliminary data.</text>
</comment>